<name>A0A0A9WTR8_LYGHE</name>
<dbReference type="EMBL" id="GBHO01033716">
    <property type="protein sequence ID" value="JAG09888.1"/>
    <property type="molecule type" value="Transcribed_RNA"/>
</dbReference>
<dbReference type="InterPro" id="IPR011990">
    <property type="entry name" value="TPR-like_helical_dom_sf"/>
</dbReference>
<accession>A0A0A9WTR8</accession>
<reference evidence="1" key="1">
    <citation type="journal article" date="2014" name="PLoS ONE">
        <title>Transcriptome-Based Identification of ABC Transporters in the Western Tarnished Plant Bug Lygus hesperus.</title>
        <authorList>
            <person name="Hull J.J."/>
            <person name="Chaney K."/>
            <person name="Geib S.M."/>
            <person name="Fabrick J.A."/>
            <person name="Brent C.S."/>
            <person name="Walsh D."/>
            <person name="Lavine L.C."/>
        </authorList>
    </citation>
    <scope>NUCLEOTIDE SEQUENCE</scope>
</reference>
<gene>
    <name evidence="1" type="primary">UBP17</name>
    <name evidence="1" type="ORF">CM83_32640</name>
    <name evidence="2" type="ORF">g.33353</name>
</gene>
<protein>
    <submittedName>
        <fullName evidence="1">Ubiquitin carboxyl-terminal hydrolase 17</fullName>
    </submittedName>
</protein>
<evidence type="ECO:0000313" key="2">
    <source>
        <dbReference type="EMBL" id="JAP98414.1"/>
    </source>
</evidence>
<dbReference type="EMBL" id="GDHC01020214">
    <property type="protein sequence ID" value="JAP98414.1"/>
    <property type="molecule type" value="Transcribed_RNA"/>
</dbReference>
<proteinExistence type="predicted"/>
<evidence type="ECO:0000313" key="1">
    <source>
        <dbReference type="EMBL" id="JAG09888.1"/>
    </source>
</evidence>
<reference evidence="2" key="3">
    <citation type="journal article" date="2016" name="Gigascience">
        <title>De novo construction of an expanded transcriptome assembly for the western tarnished plant bug, Lygus hesperus.</title>
        <authorList>
            <person name="Tassone E.E."/>
            <person name="Geib S.M."/>
            <person name="Hall B."/>
            <person name="Fabrick J.A."/>
            <person name="Brent C.S."/>
            <person name="Hull J.J."/>
        </authorList>
    </citation>
    <scope>NUCLEOTIDE SEQUENCE</scope>
</reference>
<keyword evidence="1" id="KW-0378">Hydrolase</keyword>
<sequence length="106" mass="11845">MQMGITRELSGHFGSSLRWYDIARLLASATDQSRLCCEVHLCHAIACYAIGSVKDADFHYRCATQLLSTLPAMAQIQPLQSYAQVKMQLGDMTDALRVHMKELQLA</sequence>
<dbReference type="GO" id="GO:0016787">
    <property type="term" value="F:hydrolase activity"/>
    <property type="evidence" value="ECO:0007669"/>
    <property type="project" value="UniProtKB-KW"/>
</dbReference>
<organism evidence="1">
    <name type="scientific">Lygus hesperus</name>
    <name type="common">Western plant bug</name>
    <dbReference type="NCBI Taxonomy" id="30085"/>
    <lineage>
        <taxon>Eukaryota</taxon>
        <taxon>Metazoa</taxon>
        <taxon>Ecdysozoa</taxon>
        <taxon>Arthropoda</taxon>
        <taxon>Hexapoda</taxon>
        <taxon>Insecta</taxon>
        <taxon>Pterygota</taxon>
        <taxon>Neoptera</taxon>
        <taxon>Paraneoptera</taxon>
        <taxon>Hemiptera</taxon>
        <taxon>Heteroptera</taxon>
        <taxon>Panheteroptera</taxon>
        <taxon>Cimicomorpha</taxon>
        <taxon>Miridae</taxon>
        <taxon>Mirini</taxon>
        <taxon>Lygus</taxon>
    </lineage>
</organism>
<dbReference type="AlphaFoldDB" id="A0A0A9WTR8"/>
<dbReference type="SUPFAM" id="SSF48452">
    <property type="entry name" value="TPR-like"/>
    <property type="match status" value="1"/>
</dbReference>
<reference evidence="1" key="2">
    <citation type="submission" date="2014-07" db="EMBL/GenBank/DDBJ databases">
        <authorList>
            <person name="Hull J."/>
        </authorList>
    </citation>
    <scope>NUCLEOTIDE SEQUENCE</scope>
</reference>